<name>A0ABC8KIL2_ERUVS</name>
<protein>
    <submittedName>
        <fullName evidence="1">Uncharacterized protein</fullName>
    </submittedName>
</protein>
<reference evidence="1 2" key="1">
    <citation type="submission" date="2022-03" db="EMBL/GenBank/DDBJ databases">
        <authorList>
            <person name="Macdonald S."/>
            <person name="Ahmed S."/>
            <person name="Newling K."/>
        </authorList>
    </citation>
    <scope>NUCLEOTIDE SEQUENCE [LARGE SCALE GENOMIC DNA]</scope>
</reference>
<dbReference type="EMBL" id="CAKOAT010245377">
    <property type="protein sequence ID" value="CAH8358360.1"/>
    <property type="molecule type" value="Genomic_DNA"/>
</dbReference>
<dbReference type="AlphaFoldDB" id="A0ABC8KIL2"/>
<keyword evidence="2" id="KW-1185">Reference proteome</keyword>
<evidence type="ECO:0000313" key="2">
    <source>
        <dbReference type="Proteomes" id="UP001642260"/>
    </source>
</evidence>
<sequence length="123" mass="13999">MVASRFYGSVKNLYLKAQDFPVVQDFSYWFYYDFTAIVADCLAPFDAQVAVILLSISKLVCKSDCRELSCLLSESWSFDVRSLILSLESLSVFMLYCVCYMANPLASLPCMSSLNGVFELWFE</sequence>
<proteinExistence type="predicted"/>
<comment type="caution">
    <text evidence="1">The sequence shown here is derived from an EMBL/GenBank/DDBJ whole genome shotgun (WGS) entry which is preliminary data.</text>
</comment>
<organism evidence="1 2">
    <name type="scientific">Eruca vesicaria subsp. sativa</name>
    <name type="common">Garden rocket</name>
    <name type="synonym">Eruca sativa</name>
    <dbReference type="NCBI Taxonomy" id="29727"/>
    <lineage>
        <taxon>Eukaryota</taxon>
        <taxon>Viridiplantae</taxon>
        <taxon>Streptophyta</taxon>
        <taxon>Embryophyta</taxon>
        <taxon>Tracheophyta</taxon>
        <taxon>Spermatophyta</taxon>
        <taxon>Magnoliopsida</taxon>
        <taxon>eudicotyledons</taxon>
        <taxon>Gunneridae</taxon>
        <taxon>Pentapetalae</taxon>
        <taxon>rosids</taxon>
        <taxon>malvids</taxon>
        <taxon>Brassicales</taxon>
        <taxon>Brassicaceae</taxon>
        <taxon>Brassiceae</taxon>
        <taxon>Eruca</taxon>
    </lineage>
</organism>
<accession>A0ABC8KIL2</accession>
<evidence type="ECO:0000313" key="1">
    <source>
        <dbReference type="EMBL" id="CAH8358360.1"/>
    </source>
</evidence>
<gene>
    <name evidence="1" type="ORF">ERUC_LOCUS24116</name>
</gene>
<dbReference type="Proteomes" id="UP001642260">
    <property type="component" value="Unassembled WGS sequence"/>
</dbReference>